<evidence type="ECO:0000313" key="3">
    <source>
        <dbReference type="EMBL" id="KAF8767953.1"/>
    </source>
</evidence>
<dbReference type="Pfam" id="PF00071">
    <property type="entry name" value="Ras"/>
    <property type="match status" value="1"/>
</dbReference>
<keyword evidence="2" id="KW-0342">GTP-binding</keyword>
<dbReference type="InterPro" id="IPR050227">
    <property type="entry name" value="Rab"/>
</dbReference>
<dbReference type="InterPro" id="IPR001806">
    <property type="entry name" value="Small_GTPase"/>
</dbReference>
<organism evidence="3 4">
    <name type="scientific">Argiope bruennichi</name>
    <name type="common">Wasp spider</name>
    <name type="synonym">Aranea bruennichi</name>
    <dbReference type="NCBI Taxonomy" id="94029"/>
    <lineage>
        <taxon>Eukaryota</taxon>
        <taxon>Metazoa</taxon>
        <taxon>Ecdysozoa</taxon>
        <taxon>Arthropoda</taxon>
        <taxon>Chelicerata</taxon>
        <taxon>Arachnida</taxon>
        <taxon>Araneae</taxon>
        <taxon>Araneomorphae</taxon>
        <taxon>Entelegynae</taxon>
        <taxon>Araneoidea</taxon>
        <taxon>Araneidae</taxon>
        <taxon>Argiope</taxon>
    </lineage>
</organism>
<dbReference type="SMART" id="SM00175">
    <property type="entry name" value="RAB"/>
    <property type="match status" value="1"/>
</dbReference>
<dbReference type="NCBIfam" id="TIGR00231">
    <property type="entry name" value="small_GTP"/>
    <property type="match status" value="1"/>
</dbReference>
<protein>
    <submittedName>
        <fullName evidence="3">Ras-related protein Rab-12 like protein</fullName>
    </submittedName>
</protein>
<sequence length="240" mass="27717">MAADHHMCIIMLGEMSVGKTSLMLRFCKNIFREEHKSTLIVDNFSKTIILKDIPIDLYLWDTAGQERYKAIIKEYYRKADGVLLVYDMTNHASFMELPSWLRYIREQNEDATVFIVGNKADLRHLNQVSGTTAENFAREEGLEFHETSAKNNENVDDVFEKLALKVLERKRIPPFYNEIQNGDIEATNLDNTVTETSAQPAEMSLPPILRLENEFRSDDQVIKLSIEKPRKEPKPKKSCC</sequence>
<evidence type="ECO:0000256" key="1">
    <source>
        <dbReference type="ARBA" id="ARBA00022741"/>
    </source>
</evidence>
<dbReference type="AlphaFoldDB" id="A0A8T0E868"/>
<dbReference type="PANTHER" id="PTHR47977">
    <property type="entry name" value="RAS-RELATED PROTEIN RAB"/>
    <property type="match status" value="1"/>
</dbReference>
<dbReference type="OrthoDB" id="6435375at2759"/>
<dbReference type="Gene3D" id="3.40.50.300">
    <property type="entry name" value="P-loop containing nucleotide triphosphate hydrolases"/>
    <property type="match status" value="1"/>
</dbReference>
<dbReference type="GO" id="GO:0003924">
    <property type="term" value="F:GTPase activity"/>
    <property type="evidence" value="ECO:0007669"/>
    <property type="project" value="InterPro"/>
</dbReference>
<dbReference type="PRINTS" id="PR00449">
    <property type="entry name" value="RASTRNSFRMNG"/>
</dbReference>
<proteinExistence type="predicted"/>
<dbReference type="PROSITE" id="PS51419">
    <property type="entry name" value="RAB"/>
    <property type="match status" value="1"/>
</dbReference>
<keyword evidence="4" id="KW-1185">Reference proteome</keyword>
<name>A0A8T0E868_ARGBR</name>
<dbReference type="EMBL" id="JABXBU010002230">
    <property type="protein sequence ID" value="KAF8767953.1"/>
    <property type="molecule type" value="Genomic_DNA"/>
</dbReference>
<dbReference type="SMART" id="SM00174">
    <property type="entry name" value="RHO"/>
    <property type="match status" value="1"/>
</dbReference>
<accession>A0A8T0E868</accession>
<dbReference type="InterPro" id="IPR005225">
    <property type="entry name" value="Small_GTP-bd"/>
</dbReference>
<dbReference type="CDD" id="cd00154">
    <property type="entry name" value="Rab"/>
    <property type="match status" value="1"/>
</dbReference>
<dbReference type="GO" id="GO:0005525">
    <property type="term" value="F:GTP binding"/>
    <property type="evidence" value="ECO:0007669"/>
    <property type="project" value="UniProtKB-KW"/>
</dbReference>
<dbReference type="Proteomes" id="UP000807504">
    <property type="component" value="Unassembled WGS sequence"/>
</dbReference>
<dbReference type="SUPFAM" id="SSF52540">
    <property type="entry name" value="P-loop containing nucleoside triphosphate hydrolases"/>
    <property type="match status" value="1"/>
</dbReference>
<keyword evidence="1" id="KW-0547">Nucleotide-binding</keyword>
<comment type="caution">
    <text evidence="3">The sequence shown here is derived from an EMBL/GenBank/DDBJ whole genome shotgun (WGS) entry which is preliminary data.</text>
</comment>
<dbReference type="PROSITE" id="PS51420">
    <property type="entry name" value="RHO"/>
    <property type="match status" value="1"/>
</dbReference>
<evidence type="ECO:0000256" key="2">
    <source>
        <dbReference type="ARBA" id="ARBA00023134"/>
    </source>
</evidence>
<evidence type="ECO:0000313" key="4">
    <source>
        <dbReference type="Proteomes" id="UP000807504"/>
    </source>
</evidence>
<reference evidence="3" key="2">
    <citation type="submission" date="2020-06" db="EMBL/GenBank/DDBJ databases">
        <authorList>
            <person name="Sheffer M."/>
        </authorList>
    </citation>
    <scope>NUCLEOTIDE SEQUENCE</scope>
</reference>
<dbReference type="PROSITE" id="PS51421">
    <property type="entry name" value="RAS"/>
    <property type="match status" value="1"/>
</dbReference>
<dbReference type="SMART" id="SM00173">
    <property type="entry name" value="RAS"/>
    <property type="match status" value="1"/>
</dbReference>
<dbReference type="SMART" id="SM00176">
    <property type="entry name" value="RAN"/>
    <property type="match status" value="1"/>
</dbReference>
<reference evidence="3" key="1">
    <citation type="journal article" date="2020" name="bioRxiv">
        <title>Chromosome-level reference genome of the European wasp spider Argiope bruennichi: a resource for studies on range expansion and evolutionary adaptation.</title>
        <authorList>
            <person name="Sheffer M.M."/>
            <person name="Hoppe A."/>
            <person name="Krehenwinkel H."/>
            <person name="Uhl G."/>
            <person name="Kuss A.W."/>
            <person name="Jensen L."/>
            <person name="Jensen C."/>
            <person name="Gillespie R.G."/>
            <person name="Hoff K.J."/>
            <person name="Prost S."/>
        </authorList>
    </citation>
    <scope>NUCLEOTIDE SEQUENCE</scope>
</reference>
<gene>
    <name evidence="3" type="ORF">HNY73_020824</name>
</gene>
<dbReference type="InterPro" id="IPR027417">
    <property type="entry name" value="P-loop_NTPase"/>
</dbReference>
<dbReference type="OMA" id="WYERICK"/>
<dbReference type="FunFam" id="3.40.50.300:FF:001329">
    <property type="entry name" value="Small GTP-binding protein, putative"/>
    <property type="match status" value="1"/>
</dbReference>